<dbReference type="GO" id="GO:0007165">
    <property type="term" value="P:signal transduction"/>
    <property type="evidence" value="ECO:0007669"/>
    <property type="project" value="UniProtKB-ARBA"/>
</dbReference>
<feature type="domain" description="CHASE" evidence="14">
    <location>
        <begin position="111"/>
        <end position="200"/>
    </location>
</feature>
<dbReference type="PROSITE" id="PS50839">
    <property type="entry name" value="CHASE"/>
    <property type="match status" value="1"/>
</dbReference>
<proteinExistence type="predicted"/>
<dbReference type="Gene3D" id="3.30.565.10">
    <property type="entry name" value="Histidine kinase-like ATPase, C-terminal domain"/>
    <property type="match status" value="1"/>
</dbReference>
<dbReference type="Gene3D" id="3.30.450.350">
    <property type="entry name" value="CHASE domain"/>
    <property type="match status" value="1"/>
</dbReference>
<feature type="domain" description="Histidine kinase" evidence="11">
    <location>
        <begin position="737"/>
        <end position="947"/>
    </location>
</feature>
<keyword evidence="16" id="KW-1185">Reference proteome</keyword>
<dbReference type="InterPro" id="IPR006189">
    <property type="entry name" value="CHASE_dom"/>
</dbReference>
<evidence type="ECO:0000259" key="12">
    <source>
        <dbReference type="PROSITE" id="PS50112"/>
    </source>
</evidence>
<dbReference type="PROSITE" id="PS50113">
    <property type="entry name" value="PAC"/>
    <property type="match status" value="2"/>
</dbReference>
<evidence type="ECO:0000313" key="16">
    <source>
        <dbReference type="Proteomes" id="UP000249177"/>
    </source>
</evidence>
<dbReference type="InterPro" id="IPR013655">
    <property type="entry name" value="PAS_fold_3"/>
</dbReference>
<dbReference type="Gene3D" id="3.30.450.20">
    <property type="entry name" value="PAS domain"/>
    <property type="match status" value="3"/>
</dbReference>
<keyword evidence="6 10" id="KW-0812">Transmembrane</keyword>
<feature type="domain" description="PAS" evidence="12">
    <location>
        <begin position="592"/>
        <end position="669"/>
    </location>
</feature>
<evidence type="ECO:0000256" key="4">
    <source>
        <dbReference type="ARBA" id="ARBA00022553"/>
    </source>
</evidence>
<dbReference type="SUPFAM" id="SSF55874">
    <property type="entry name" value="ATPase domain of HSP90 chaperone/DNA topoisomerase II/histidine kinase"/>
    <property type="match status" value="1"/>
</dbReference>
<name>A0A2W7U4J1_9FLAO</name>
<dbReference type="PROSITE" id="PS50109">
    <property type="entry name" value="HIS_KIN"/>
    <property type="match status" value="1"/>
</dbReference>
<evidence type="ECO:0000256" key="2">
    <source>
        <dbReference type="ARBA" id="ARBA00004370"/>
    </source>
</evidence>
<gene>
    <name evidence="15" type="ORF">DOS84_17520</name>
</gene>
<evidence type="ECO:0000259" key="13">
    <source>
        <dbReference type="PROSITE" id="PS50113"/>
    </source>
</evidence>
<dbReference type="OrthoDB" id="5522855at2"/>
<dbReference type="PANTHER" id="PTHR43304">
    <property type="entry name" value="PHYTOCHROME-LIKE PROTEIN CPH1"/>
    <property type="match status" value="1"/>
</dbReference>
<evidence type="ECO:0000256" key="7">
    <source>
        <dbReference type="ARBA" id="ARBA00022777"/>
    </source>
</evidence>
<dbReference type="Pfam" id="PF03924">
    <property type="entry name" value="CHASE"/>
    <property type="match status" value="1"/>
</dbReference>
<reference evidence="15 16" key="1">
    <citation type="submission" date="2018-06" db="EMBL/GenBank/DDBJ databases">
        <title>Flavobacterium sp IMCC34762, genome.</title>
        <authorList>
            <person name="Joung Y."/>
            <person name="Cho J."/>
            <person name="Song J."/>
        </authorList>
    </citation>
    <scope>NUCLEOTIDE SEQUENCE [LARGE SCALE GENOMIC DNA]</scope>
    <source>
        <strain evidence="15 16">IMCC34762</strain>
    </source>
</reference>
<dbReference type="GO" id="GO:0004673">
    <property type="term" value="F:protein histidine kinase activity"/>
    <property type="evidence" value="ECO:0007669"/>
    <property type="project" value="UniProtKB-EC"/>
</dbReference>
<dbReference type="SMART" id="SM01079">
    <property type="entry name" value="CHASE"/>
    <property type="match status" value="1"/>
</dbReference>
<feature type="transmembrane region" description="Helical" evidence="10">
    <location>
        <begin position="20"/>
        <end position="38"/>
    </location>
</feature>
<dbReference type="GO" id="GO:0016020">
    <property type="term" value="C:membrane"/>
    <property type="evidence" value="ECO:0007669"/>
    <property type="project" value="UniProtKB-SubCell"/>
</dbReference>
<evidence type="ECO:0000313" key="15">
    <source>
        <dbReference type="EMBL" id="PZX92099.1"/>
    </source>
</evidence>
<dbReference type="InterPro" id="IPR000700">
    <property type="entry name" value="PAS-assoc_C"/>
</dbReference>
<dbReference type="EMBL" id="QKXH01000013">
    <property type="protein sequence ID" value="PZX92099.1"/>
    <property type="molecule type" value="Genomic_DNA"/>
</dbReference>
<keyword evidence="4" id="KW-0597">Phosphoprotein</keyword>
<dbReference type="AlphaFoldDB" id="A0A2W7U4J1"/>
<accession>A0A2W7U4J1</accession>
<comment type="caution">
    <text evidence="15">The sequence shown here is derived from an EMBL/GenBank/DDBJ whole genome shotgun (WGS) entry which is preliminary data.</text>
</comment>
<keyword evidence="7" id="KW-0418">Kinase</keyword>
<evidence type="ECO:0000256" key="10">
    <source>
        <dbReference type="SAM" id="Phobius"/>
    </source>
</evidence>
<dbReference type="SMART" id="SM00086">
    <property type="entry name" value="PAC"/>
    <property type="match status" value="3"/>
</dbReference>
<evidence type="ECO:0000256" key="3">
    <source>
        <dbReference type="ARBA" id="ARBA00012438"/>
    </source>
</evidence>
<dbReference type="PRINTS" id="PR00344">
    <property type="entry name" value="BCTRLSENSOR"/>
</dbReference>
<evidence type="ECO:0000256" key="9">
    <source>
        <dbReference type="ARBA" id="ARBA00023136"/>
    </source>
</evidence>
<evidence type="ECO:0000259" key="11">
    <source>
        <dbReference type="PROSITE" id="PS50109"/>
    </source>
</evidence>
<dbReference type="SUPFAM" id="SSF55785">
    <property type="entry name" value="PYP-like sensor domain (PAS domain)"/>
    <property type="match status" value="3"/>
</dbReference>
<dbReference type="InterPro" id="IPR035965">
    <property type="entry name" value="PAS-like_dom_sf"/>
</dbReference>
<dbReference type="CDD" id="cd00130">
    <property type="entry name" value="PAS"/>
    <property type="match status" value="2"/>
</dbReference>
<dbReference type="PROSITE" id="PS50112">
    <property type="entry name" value="PAS"/>
    <property type="match status" value="2"/>
</dbReference>
<comment type="catalytic activity">
    <reaction evidence="1">
        <text>ATP + protein L-histidine = ADP + protein N-phospho-L-histidine.</text>
        <dbReference type="EC" id="2.7.13.3"/>
    </reaction>
</comment>
<sequence length="947" mass="108636">MQYKNIRSNYIRWFLAKPKTSGFLFFLILSIGVAFSIFQRLQIIKENEDHEMRATLENLHQNIDQCLKGCYTVTLTLALTINDKGTPENFEAIASQLVASNNCISAVQLVPNGVIKYIYPLQGNESALNLNLFNTPSVKNEALKSIANRKMYFAGPLVLKQGGTGIVGRLPVYKKNKFWGFSAVVIKFRDLLKVSGINSIDTNKYYFQFSKINPNTQKEEFFFPLKEEIYKNRKISATIPDGNWKLSLIVKKQDHHYSVLFLPSILGFIIALLIGSFVTILLNRPKQLQQLVDIQSTKLLNSEMIFKTIFDQAPVGIALLDSDTGNCLEINKQFSKLMGFSEQEINSKNCQPTAHLDELINNELKINELKAGTISEYSEKKSYKNKDGAVVWINLRVVSLSKPNKKSNTNIVIVEDITLQRQILENLKKSKKQFKNLFKNSPIPMWEVDMSLVKNYLEDLNLIGEKVTIVENYFNENPDVILKCFTLVKVIAVNYKCLELLKIKTKQELIENLEQVLDEETINDFVKQLIAVTQSNNQLAYDTKIMNSDGESIDIHFKWNAIRGYEKTLERMIISTGDITFRKINEKLILNSRQKTESLINTIDGIVWECDIKTFKFTFVSKKVEQILGFTPEEWLSNPNFWKEHIYHEDREWALEYCSAKTSELLNHDFEYRMICKNGAIIWLRDMVNIVYENGKAISLHGIMIDITKSKNIEDDLNNSFNLVSRQNERLLNFSYIISHNLRSHTSNIASIVSLLQASETQQEKEQMMQLLVSVSGLLNETMLHLNEVINIRTNVRLITEPLNLKNYVDNVTKVFSKQIISKEVMINNLIPNDLLINYNPAYMESILYNMISNAIRYSHPDRKAIIDLKWIARSNKNILQISDNGIGIDLIKNGNKIFGMYKTFSNYPDSKGVGLFITKNQIEAMGGSITIESEPNEGTTFKIEIL</sequence>
<dbReference type="Proteomes" id="UP000249177">
    <property type="component" value="Unassembled WGS sequence"/>
</dbReference>
<evidence type="ECO:0000256" key="6">
    <source>
        <dbReference type="ARBA" id="ARBA00022692"/>
    </source>
</evidence>
<dbReference type="NCBIfam" id="TIGR00229">
    <property type="entry name" value="sensory_box"/>
    <property type="match status" value="2"/>
</dbReference>
<dbReference type="InterPro" id="IPR052162">
    <property type="entry name" value="Sensor_kinase/Photoreceptor"/>
</dbReference>
<dbReference type="Pfam" id="PF08447">
    <property type="entry name" value="PAS_3"/>
    <property type="match status" value="1"/>
</dbReference>
<dbReference type="InterPro" id="IPR004358">
    <property type="entry name" value="Sig_transdc_His_kin-like_C"/>
</dbReference>
<keyword evidence="8 10" id="KW-1133">Transmembrane helix</keyword>
<evidence type="ECO:0000256" key="8">
    <source>
        <dbReference type="ARBA" id="ARBA00022989"/>
    </source>
</evidence>
<dbReference type="InterPro" id="IPR001610">
    <property type="entry name" value="PAC"/>
</dbReference>
<feature type="domain" description="PAS" evidence="12">
    <location>
        <begin position="302"/>
        <end position="363"/>
    </location>
</feature>
<dbReference type="Pfam" id="PF13426">
    <property type="entry name" value="PAS_9"/>
    <property type="match status" value="1"/>
</dbReference>
<feature type="domain" description="PAC" evidence="13">
    <location>
        <begin position="668"/>
        <end position="719"/>
    </location>
</feature>
<dbReference type="InterPro" id="IPR036890">
    <property type="entry name" value="HATPase_C_sf"/>
</dbReference>
<evidence type="ECO:0000256" key="5">
    <source>
        <dbReference type="ARBA" id="ARBA00022679"/>
    </source>
</evidence>
<feature type="domain" description="PAC" evidence="13">
    <location>
        <begin position="376"/>
        <end position="429"/>
    </location>
</feature>
<feature type="transmembrane region" description="Helical" evidence="10">
    <location>
        <begin position="259"/>
        <end position="282"/>
    </location>
</feature>
<comment type="subcellular location">
    <subcellularLocation>
        <location evidence="2">Membrane</location>
    </subcellularLocation>
</comment>
<protein>
    <recommendedName>
        <fullName evidence="3">histidine kinase</fullName>
        <ecNumber evidence="3">2.7.13.3</ecNumber>
    </recommendedName>
</protein>
<dbReference type="InterPro" id="IPR000014">
    <property type="entry name" value="PAS"/>
</dbReference>
<dbReference type="InterPro" id="IPR003594">
    <property type="entry name" value="HATPase_dom"/>
</dbReference>
<keyword evidence="9 10" id="KW-0472">Membrane</keyword>
<dbReference type="SMART" id="SM00387">
    <property type="entry name" value="HATPase_c"/>
    <property type="match status" value="1"/>
</dbReference>
<keyword evidence="5" id="KW-0808">Transferase</keyword>
<dbReference type="PANTHER" id="PTHR43304:SF1">
    <property type="entry name" value="PAC DOMAIN-CONTAINING PROTEIN"/>
    <property type="match status" value="1"/>
</dbReference>
<dbReference type="Pfam" id="PF02518">
    <property type="entry name" value="HATPase_c"/>
    <property type="match status" value="1"/>
</dbReference>
<dbReference type="SMART" id="SM00091">
    <property type="entry name" value="PAS"/>
    <property type="match status" value="2"/>
</dbReference>
<dbReference type="InterPro" id="IPR042240">
    <property type="entry name" value="CHASE_sf"/>
</dbReference>
<evidence type="ECO:0000259" key="14">
    <source>
        <dbReference type="PROSITE" id="PS50839"/>
    </source>
</evidence>
<dbReference type="EC" id="2.7.13.3" evidence="3"/>
<organism evidence="15 16">
    <name type="scientific">Flavobacterium aquariorum</name>
    <dbReference type="NCBI Taxonomy" id="2217670"/>
    <lineage>
        <taxon>Bacteria</taxon>
        <taxon>Pseudomonadati</taxon>
        <taxon>Bacteroidota</taxon>
        <taxon>Flavobacteriia</taxon>
        <taxon>Flavobacteriales</taxon>
        <taxon>Flavobacteriaceae</taxon>
        <taxon>Flavobacterium</taxon>
    </lineage>
</organism>
<dbReference type="InterPro" id="IPR005467">
    <property type="entry name" value="His_kinase_dom"/>
</dbReference>
<evidence type="ECO:0000256" key="1">
    <source>
        <dbReference type="ARBA" id="ARBA00000085"/>
    </source>
</evidence>